<evidence type="ECO:0000259" key="3">
    <source>
        <dbReference type="PROSITE" id="PS50977"/>
    </source>
</evidence>
<dbReference type="SUPFAM" id="SSF46689">
    <property type="entry name" value="Homeodomain-like"/>
    <property type="match status" value="1"/>
</dbReference>
<evidence type="ECO:0000313" key="4">
    <source>
        <dbReference type="EMBL" id="ALG85960.1"/>
    </source>
</evidence>
<dbReference type="Pfam" id="PF00440">
    <property type="entry name" value="TetR_N"/>
    <property type="match status" value="1"/>
</dbReference>
<accession>A0A0N9N600</accession>
<dbReference type="PROSITE" id="PS50977">
    <property type="entry name" value="HTH_TETR_2"/>
    <property type="match status" value="1"/>
</dbReference>
<evidence type="ECO:0000256" key="2">
    <source>
        <dbReference type="PROSITE-ProRule" id="PRU00335"/>
    </source>
</evidence>
<reference evidence="5" key="1">
    <citation type="submission" date="2015-06" db="EMBL/GenBank/DDBJ databases">
        <title>Complete genome sequence and metabolic analysis of phthalate degradation pathway in Gordonia sp. QH-11.</title>
        <authorList>
            <person name="Jin D."/>
            <person name="Kong X."/>
            <person name="Bai Z."/>
        </authorList>
    </citation>
    <scope>NUCLEOTIDE SEQUENCE [LARGE SCALE GENOMIC DNA]</scope>
    <source>
        <strain evidence="5">QH-11</strain>
    </source>
</reference>
<dbReference type="GO" id="GO:0003677">
    <property type="term" value="F:DNA binding"/>
    <property type="evidence" value="ECO:0007669"/>
    <property type="project" value="UniProtKB-UniRule"/>
</dbReference>
<dbReference type="Gene3D" id="1.10.357.10">
    <property type="entry name" value="Tetracycline Repressor, domain 2"/>
    <property type="match status" value="1"/>
</dbReference>
<organism evidence="4 5">
    <name type="scientific">Gordonia phthalatica</name>
    <dbReference type="NCBI Taxonomy" id="1136941"/>
    <lineage>
        <taxon>Bacteria</taxon>
        <taxon>Bacillati</taxon>
        <taxon>Actinomycetota</taxon>
        <taxon>Actinomycetes</taxon>
        <taxon>Mycobacteriales</taxon>
        <taxon>Gordoniaceae</taxon>
        <taxon>Gordonia</taxon>
    </lineage>
</organism>
<dbReference type="EMBL" id="CP011853">
    <property type="protein sequence ID" value="ALG85960.1"/>
    <property type="molecule type" value="Genomic_DNA"/>
</dbReference>
<evidence type="ECO:0000313" key="5">
    <source>
        <dbReference type="Proteomes" id="UP000063789"/>
    </source>
</evidence>
<dbReference type="InterPro" id="IPR009057">
    <property type="entry name" value="Homeodomain-like_sf"/>
</dbReference>
<dbReference type="InterPro" id="IPR001647">
    <property type="entry name" value="HTH_TetR"/>
</dbReference>
<protein>
    <submittedName>
        <fullName evidence="4">TetR family transcriptional regulator</fullName>
    </submittedName>
</protein>
<dbReference type="RefSeq" id="WP_062394059.1">
    <property type="nucleotide sequence ID" value="NZ_CP011853.1"/>
</dbReference>
<dbReference type="KEGG" id="goq:ACH46_17520"/>
<keyword evidence="1 2" id="KW-0238">DNA-binding</keyword>
<dbReference type="PATRIC" id="fig|1136941.3.peg.3581"/>
<dbReference type="AlphaFoldDB" id="A0A0N9N600"/>
<reference evidence="4 5" key="2">
    <citation type="journal article" date="2017" name="Int. J. Syst. Evol. Microbiol.">
        <title>Gordonia phthalatica sp. nov., a di-n-butyl phthalate-degrading bacterium isolated from activated sludge.</title>
        <authorList>
            <person name="Jin D."/>
            <person name="Kong X."/>
            <person name="Jia M."/>
            <person name="Yu X."/>
            <person name="Wang X."/>
            <person name="Zhuang X."/>
            <person name="Deng Y."/>
            <person name="Bai Z."/>
        </authorList>
    </citation>
    <scope>NUCLEOTIDE SEQUENCE [LARGE SCALE GENOMIC DNA]</scope>
    <source>
        <strain evidence="4 5">QH-11</strain>
    </source>
</reference>
<evidence type="ECO:0000256" key="1">
    <source>
        <dbReference type="ARBA" id="ARBA00023125"/>
    </source>
</evidence>
<dbReference type="OrthoDB" id="3218408at2"/>
<name>A0A0N9N600_9ACTN</name>
<dbReference type="Proteomes" id="UP000063789">
    <property type="component" value="Chromosome"/>
</dbReference>
<sequence length="189" mass="20776">MAKKSVPSEHARRRFLDAGIAVLGERGHAGLKLAQVCAAAGANTGSFYHAFSSWADFKTALIAHWRQEQSRRLIDGALAIDDPIERITFLTDVGLTLDRASEAAIRVWSTHDDEVRGHLEEVDRERARVIADTSAAVIDDPDRAEVFAQVAMYLLIGYQMSTVESLDALRVGFQSMLEHTLGEKAPMLG</sequence>
<dbReference type="STRING" id="1136941.ACH46_17520"/>
<proteinExistence type="predicted"/>
<feature type="DNA-binding region" description="H-T-H motif" evidence="2">
    <location>
        <begin position="32"/>
        <end position="51"/>
    </location>
</feature>
<gene>
    <name evidence="4" type="ORF">ACH46_17520</name>
</gene>
<feature type="domain" description="HTH tetR-type" evidence="3">
    <location>
        <begin position="9"/>
        <end position="69"/>
    </location>
</feature>
<keyword evidence="5" id="KW-1185">Reference proteome</keyword>